<comment type="subcellular location">
    <subcellularLocation>
        <location evidence="6">Cytoplasm</location>
    </subcellularLocation>
</comment>
<dbReference type="GO" id="GO:0032259">
    <property type="term" value="P:methylation"/>
    <property type="evidence" value="ECO:0007669"/>
    <property type="project" value="UniProtKB-KW"/>
</dbReference>
<gene>
    <name evidence="6 7" type="primary">prmA</name>
    <name evidence="7" type="ORF">M3M39_04440</name>
</gene>
<dbReference type="PANTHER" id="PTHR43648:SF1">
    <property type="entry name" value="ELECTRON TRANSFER FLAVOPROTEIN BETA SUBUNIT LYSINE METHYLTRANSFERASE"/>
    <property type="match status" value="1"/>
</dbReference>
<dbReference type="NCBIfam" id="TIGR00406">
    <property type="entry name" value="prmA"/>
    <property type="match status" value="1"/>
</dbReference>
<evidence type="ECO:0000256" key="4">
    <source>
        <dbReference type="ARBA" id="ARBA00022679"/>
    </source>
</evidence>
<dbReference type="HAMAP" id="MF_00735">
    <property type="entry name" value="Methyltr_PrmA"/>
    <property type="match status" value="1"/>
</dbReference>
<sequence length="291" mass="31661">MKLIEVRVTTTNEAVEAVSNLLITAGAQGIQIDDQLPGKQVAVLTYVTEAGDLTKLVQQVEQGLAHFPEYGLNPGVATITTEPVDDRWTTEWEQYYHAERITRYLTVVPNWEDYQPEQTDQKVIRLDPGMAFGTGTHPTTKMALQALEISLRGEETVFDVGTGSGVLSIGARLLGAGTIRAWDNDPVAVESARQNLAANPNMADIAVETNSLLTGIDGTADVIVANMLAEVLLPLIPQVPRHLNPQGHLILAGIYADQLAKVEPQLKQHHFTVEQTMVAGNWRALIATQKG</sequence>
<dbReference type="InterPro" id="IPR004498">
    <property type="entry name" value="Ribosomal_PrmA_MeTrfase"/>
</dbReference>
<reference evidence="7" key="1">
    <citation type="submission" date="2022-05" db="EMBL/GenBank/DDBJ databases">
        <authorList>
            <person name="Oliphant S.A."/>
            <person name="Watson-Haigh N.S."/>
            <person name="Sumby K.M."/>
            <person name="Gardner J.M."/>
            <person name="Jiranek V."/>
        </authorList>
    </citation>
    <scope>NUCLEOTIDE SEQUENCE</scope>
    <source>
        <strain evidence="7">KI11_C11</strain>
    </source>
</reference>
<dbReference type="PIRSF" id="PIRSF000401">
    <property type="entry name" value="RPL11_MTase"/>
    <property type="match status" value="1"/>
</dbReference>
<dbReference type="InterPro" id="IPR029063">
    <property type="entry name" value="SAM-dependent_MTases_sf"/>
</dbReference>
<organism evidence="7 8">
    <name type="scientific">Fructilactobacillus hinvesii</name>
    <dbReference type="NCBI Taxonomy" id="2940300"/>
    <lineage>
        <taxon>Bacteria</taxon>
        <taxon>Bacillati</taxon>
        <taxon>Bacillota</taxon>
        <taxon>Bacilli</taxon>
        <taxon>Lactobacillales</taxon>
        <taxon>Lactobacillaceae</taxon>
        <taxon>Fructilactobacillus</taxon>
    </lineage>
</organism>
<protein>
    <recommendedName>
        <fullName evidence="6">Ribosomal protein L11 methyltransferase</fullName>
        <shortName evidence="6">L11 Mtase</shortName>
        <ecNumber evidence="6">2.1.1.-</ecNumber>
    </recommendedName>
</protein>
<dbReference type="SUPFAM" id="SSF53335">
    <property type="entry name" value="S-adenosyl-L-methionine-dependent methyltransferases"/>
    <property type="match status" value="1"/>
</dbReference>
<evidence type="ECO:0000256" key="6">
    <source>
        <dbReference type="HAMAP-Rule" id="MF_00735"/>
    </source>
</evidence>
<evidence type="ECO:0000256" key="3">
    <source>
        <dbReference type="ARBA" id="ARBA00022603"/>
    </source>
</evidence>
<keyword evidence="4 6" id="KW-0808">Transferase</keyword>
<evidence type="ECO:0000256" key="5">
    <source>
        <dbReference type="ARBA" id="ARBA00022691"/>
    </source>
</evidence>
<dbReference type="Proteomes" id="UP001057025">
    <property type="component" value="Chromosome"/>
</dbReference>
<dbReference type="GO" id="GO:0005840">
    <property type="term" value="C:ribosome"/>
    <property type="evidence" value="ECO:0007669"/>
    <property type="project" value="UniProtKB-KW"/>
</dbReference>
<proteinExistence type="inferred from homology"/>
<accession>A0ABY5BR77</accession>
<feature type="binding site" evidence="6">
    <location>
        <position position="226"/>
    </location>
    <ligand>
        <name>S-adenosyl-L-methionine</name>
        <dbReference type="ChEBI" id="CHEBI:59789"/>
    </ligand>
</feature>
<evidence type="ECO:0000313" key="8">
    <source>
        <dbReference type="Proteomes" id="UP001057025"/>
    </source>
</evidence>
<dbReference type="RefSeq" id="WP_252796672.1">
    <property type="nucleotide sequence ID" value="NZ_CP097118.1"/>
</dbReference>
<dbReference type="Gene3D" id="3.40.50.150">
    <property type="entry name" value="Vaccinia Virus protein VP39"/>
    <property type="match status" value="1"/>
</dbReference>
<keyword evidence="8" id="KW-1185">Reference proteome</keyword>
<evidence type="ECO:0000313" key="7">
    <source>
        <dbReference type="EMBL" id="USS87374.1"/>
    </source>
</evidence>
<comment type="function">
    <text evidence="6">Methylates ribosomal protein L11.</text>
</comment>
<dbReference type="Pfam" id="PF06325">
    <property type="entry name" value="PrmA"/>
    <property type="match status" value="1"/>
</dbReference>
<comment type="catalytic activity">
    <reaction evidence="6">
        <text>L-lysyl-[protein] + 3 S-adenosyl-L-methionine = N(6),N(6),N(6)-trimethyl-L-lysyl-[protein] + 3 S-adenosyl-L-homocysteine + 3 H(+)</text>
        <dbReference type="Rhea" id="RHEA:54192"/>
        <dbReference type="Rhea" id="RHEA-COMP:9752"/>
        <dbReference type="Rhea" id="RHEA-COMP:13826"/>
        <dbReference type="ChEBI" id="CHEBI:15378"/>
        <dbReference type="ChEBI" id="CHEBI:29969"/>
        <dbReference type="ChEBI" id="CHEBI:57856"/>
        <dbReference type="ChEBI" id="CHEBI:59789"/>
        <dbReference type="ChEBI" id="CHEBI:61961"/>
    </reaction>
</comment>
<feature type="binding site" evidence="6">
    <location>
        <position position="161"/>
    </location>
    <ligand>
        <name>S-adenosyl-L-methionine</name>
        <dbReference type="ChEBI" id="CHEBI:59789"/>
    </ligand>
</feature>
<evidence type="ECO:0000256" key="2">
    <source>
        <dbReference type="ARBA" id="ARBA00022490"/>
    </source>
</evidence>
<name>A0ABY5BR77_9LACO</name>
<dbReference type="EC" id="2.1.1.-" evidence="6"/>
<evidence type="ECO:0000256" key="1">
    <source>
        <dbReference type="ARBA" id="ARBA00009741"/>
    </source>
</evidence>
<keyword evidence="3 6" id="KW-0489">Methyltransferase</keyword>
<feature type="binding site" evidence="6">
    <location>
        <position position="183"/>
    </location>
    <ligand>
        <name>S-adenosyl-L-methionine</name>
        <dbReference type="ChEBI" id="CHEBI:59789"/>
    </ligand>
</feature>
<keyword evidence="7" id="KW-0687">Ribonucleoprotein</keyword>
<comment type="similarity">
    <text evidence="1 6">Belongs to the methyltransferase superfamily. PrmA family.</text>
</comment>
<keyword evidence="7" id="KW-0689">Ribosomal protein</keyword>
<feature type="binding site" evidence="6">
    <location>
        <position position="140"/>
    </location>
    <ligand>
        <name>S-adenosyl-L-methionine</name>
        <dbReference type="ChEBI" id="CHEBI:59789"/>
    </ligand>
</feature>
<dbReference type="PANTHER" id="PTHR43648">
    <property type="entry name" value="ELECTRON TRANSFER FLAVOPROTEIN BETA SUBUNIT LYSINE METHYLTRANSFERASE"/>
    <property type="match status" value="1"/>
</dbReference>
<dbReference type="InterPro" id="IPR050078">
    <property type="entry name" value="Ribosomal_L11_MeTrfase_PrmA"/>
</dbReference>
<dbReference type="GO" id="GO:0008168">
    <property type="term" value="F:methyltransferase activity"/>
    <property type="evidence" value="ECO:0007669"/>
    <property type="project" value="UniProtKB-KW"/>
</dbReference>
<keyword evidence="2 6" id="KW-0963">Cytoplasm</keyword>
<dbReference type="CDD" id="cd02440">
    <property type="entry name" value="AdoMet_MTases"/>
    <property type="match status" value="1"/>
</dbReference>
<keyword evidence="5 6" id="KW-0949">S-adenosyl-L-methionine</keyword>
<dbReference type="EMBL" id="CP097118">
    <property type="protein sequence ID" value="USS87374.1"/>
    <property type="molecule type" value="Genomic_DNA"/>
</dbReference>